<sequence>MQNTISSIPSGARILITRLSAIGDVLHATSVAHNLRRLRPDCHITWLVSPPADILLRGNPDIDRLLVWDRRRLDRAFAKKNFREVWTCLKEARALLQTHPYDIALDIQGLFLSGLLTRLSGAPRRIGIHERHEGNFLFMTEMAPDIPDRHKIRRYMTALQPLGIRPQDFQPGLVLRLPPELDGFAAAFWHRRGIEPGNPGRPILIVNTRTTWPDKNWAPESFGFALRELPESVQIVFSGAPGDRPFIEQTRKYINRPTLSIAGETSLTELAALLRSANLLLTGDTGPLYIAEAVGTPTLSLWGPTHPDIYGPLTPGHHFILSPHSCTACCKTKCRHRNNACMNAIRPEIVAEALRNLLLP</sequence>
<dbReference type="Pfam" id="PF01075">
    <property type="entry name" value="Glyco_transf_9"/>
    <property type="match status" value="1"/>
</dbReference>
<dbReference type="Gene3D" id="3.40.50.2000">
    <property type="entry name" value="Glycogen Phosphorylase B"/>
    <property type="match status" value="2"/>
</dbReference>
<comment type="caution">
    <text evidence="3">The sequence shown here is derived from an EMBL/GenBank/DDBJ whole genome shotgun (WGS) entry which is preliminary data.</text>
</comment>
<dbReference type="EMBL" id="VUNL01000001">
    <property type="protein sequence ID" value="MSV23878.1"/>
    <property type="molecule type" value="Genomic_DNA"/>
</dbReference>
<protein>
    <submittedName>
        <fullName evidence="3">Glycosyltransferase family 9 protein</fullName>
    </submittedName>
</protein>
<dbReference type="SUPFAM" id="SSF53756">
    <property type="entry name" value="UDP-Glycosyltransferase/glycogen phosphorylase"/>
    <property type="match status" value="1"/>
</dbReference>
<dbReference type="PANTHER" id="PTHR30160">
    <property type="entry name" value="TETRAACYLDISACCHARIDE 4'-KINASE-RELATED"/>
    <property type="match status" value="1"/>
</dbReference>
<accession>A0A6I2UNT2</accession>
<dbReference type="AlphaFoldDB" id="A0A6I2UNT2"/>
<dbReference type="InterPro" id="IPR051199">
    <property type="entry name" value="LPS_LOS_Heptosyltrfase"/>
</dbReference>
<dbReference type="GO" id="GO:0009244">
    <property type="term" value="P:lipopolysaccharide core region biosynthetic process"/>
    <property type="evidence" value="ECO:0007669"/>
    <property type="project" value="TreeGrafter"/>
</dbReference>
<dbReference type="PANTHER" id="PTHR30160:SF1">
    <property type="entry name" value="LIPOPOLYSACCHARIDE 1,2-N-ACETYLGLUCOSAMINETRANSFERASE-RELATED"/>
    <property type="match status" value="1"/>
</dbReference>
<dbReference type="CDD" id="cd03789">
    <property type="entry name" value="GT9_LPS_heptosyltransferase"/>
    <property type="match status" value="1"/>
</dbReference>
<keyword evidence="4" id="KW-1185">Reference proteome</keyword>
<keyword evidence="2 3" id="KW-0808">Transferase</keyword>
<dbReference type="GO" id="GO:0005829">
    <property type="term" value="C:cytosol"/>
    <property type="evidence" value="ECO:0007669"/>
    <property type="project" value="TreeGrafter"/>
</dbReference>
<dbReference type="InterPro" id="IPR002201">
    <property type="entry name" value="Glyco_trans_9"/>
</dbReference>
<dbReference type="GO" id="GO:0008713">
    <property type="term" value="F:ADP-heptose-lipopolysaccharide heptosyltransferase activity"/>
    <property type="evidence" value="ECO:0007669"/>
    <property type="project" value="TreeGrafter"/>
</dbReference>
<reference evidence="3 4" key="1">
    <citation type="submission" date="2019-08" db="EMBL/GenBank/DDBJ databases">
        <title>In-depth cultivation of the pig gut microbiome towards novel bacterial diversity and tailored functional studies.</title>
        <authorList>
            <person name="Wylensek D."/>
            <person name="Hitch T.C.A."/>
            <person name="Clavel T."/>
        </authorList>
    </citation>
    <scope>NUCLEOTIDE SEQUENCE [LARGE SCALE GENOMIC DNA]</scope>
    <source>
        <strain evidence="4">WCA-380-WT-3B3</strain>
    </source>
</reference>
<gene>
    <name evidence="3" type="ORF">FYJ78_01465</name>
</gene>
<evidence type="ECO:0000313" key="4">
    <source>
        <dbReference type="Proteomes" id="UP000430222"/>
    </source>
</evidence>
<keyword evidence="1" id="KW-0328">Glycosyltransferase</keyword>
<organism evidence="3 4">
    <name type="scientific">Selenomonas montiformis</name>
    <dbReference type="NCBI Taxonomy" id="2652285"/>
    <lineage>
        <taxon>Bacteria</taxon>
        <taxon>Bacillati</taxon>
        <taxon>Bacillota</taxon>
        <taxon>Negativicutes</taxon>
        <taxon>Selenomonadales</taxon>
        <taxon>Selenomonadaceae</taxon>
        <taxon>Selenomonas</taxon>
    </lineage>
</organism>
<name>A0A6I2UNT2_9FIRM</name>
<evidence type="ECO:0000256" key="2">
    <source>
        <dbReference type="ARBA" id="ARBA00022679"/>
    </source>
</evidence>
<dbReference type="RefSeq" id="WP_154619611.1">
    <property type="nucleotide sequence ID" value="NZ_VUNL01000001.1"/>
</dbReference>
<proteinExistence type="predicted"/>
<evidence type="ECO:0000313" key="3">
    <source>
        <dbReference type="EMBL" id="MSV23878.1"/>
    </source>
</evidence>
<dbReference type="Proteomes" id="UP000430222">
    <property type="component" value="Unassembled WGS sequence"/>
</dbReference>
<evidence type="ECO:0000256" key="1">
    <source>
        <dbReference type="ARBA" id="ARBA00022676"/>
    </source>
</evidence>